<dbReference type="InterPro" id="IPR018253">
    <property type="entry name" value="DnaJ_domain_CS"/>
</dbReference>
<dbReference type="SMART" id="SM00271">
    <property type="entry name" value="DnaJ"/>
    <property type="match status" value="1"/>
</dbReference>
<dbReference type="PROSITE" id="PS00636">
    <property type="entry name" value="DNAJ_1"/>
    <property type="match status" value="1"/>
</dbReference>
<evidence type="ECO:0000313" key="4">
    <source>
        <dbReference type="Proteomes" id="UP000780801"/>
    </source>
</evidence>
<dbReference type="Pfam" id="PF00226">
    <property type="entry name" value="DnaJ"/>
    <property type="match status" value="1"/>
</dbReference>
<feature type="domain" description="J" evidence="2">
    <location>
        <begin position="9"/>
        <end position="76"/>
    </location>
</feature>
<dbReference type="GO" id="GO:0051082">
    <property type="term" value="F:unfolded protein binding"/>
    <property type="evidence" value="ECO:0007669"/>
    <property type="project" value="TreeGrafter"/>
</dbReference>
<dbReference type="EMBL" id="JAABOA010004751">
    <property type="protein sequence ID" value="KAF9577499.1"/>
    <property type="molecule type" value="Genomic_DNA"/>
</dbReference>
<comment type="caution">
    <text evidence="3">The sequence shown here is derived from an EMBL/GenBank/DDBJ whole genome shotgun (WGS) entry which is preliminary data.</text>
</comment>
<protein>
    <recommendedName>
        <fullName evidence="2">J domain-containing protein</fullName>
    </recommendedName>
</protein>
<feature type="region of interest" description="Disordered" evidence="1">
    <location>
        <begin position="163"/>
        <end position="250"/>
    </location>
</feature>
<dbReference type="SUPFAM" id="SSF46565">
    <property type="entry name" value="Chaperone J-domain"/>
    <property type="match status" value="1"/>
</dbReference>
<dbReference type="PRINTS" id="PR00625">
    <property type="entry name" value="JDOMAIN"/>
</dbReference>
<organism evidence="3 4">
    <name type="scientific">Lunasporangiospora selenospora</name>
    <dbReference type="NCBI Taxonomy" id="979761"/>
    <lineage>
        <taxon>Eukaryota</taxon>
        <taxon>Fungi</taxon>
        <taxon>Fungi incertae sedis</taxon>
        <taxon>Mucoromycota</taxon>
        <taxon>Mortierellomycotina</taxon>
        <taxon>Mortierellomycetes</taxon>
        <taxon>Mortierellales</taxon>
        <taxon>Mortierellaceae</taxon>
        <taxon>Lunasporangiospora</taxon>
    </lineage>
</organism>
<proteinExistence type="predicted"/>
<evidence type="ECO:0000313" key="3">
    <source>
        <dbReference type="EMBL" id="KAF9577499.1"/>
    </source>
</evidence>
<reference evidence="3" key="1">
    <citation type="journal article" date="2020" name="Fungal Divers.">
        <title>Resolving the Mortierellaceae phylogeny through synthesis of multi-gene phylogenetics and phylogenomics.</title>
        <authorList>
            <person name="Vandepol N."/>
            <person name="Liber J."/>
            <person name="Desiro A."/>
            <person name="Na H."/>
            <person name="Kennedy M."/>
            <person name="Barry K."/>
            <person name="Grigoriev I.V."/>
            <person name="Miller A.N."/>
            <person name="O'Donnell K."/>
            <person name="Stajich J.E."/>
            <person name="Bonito G."/>
        </authorList>
    </citation>
    <scope>NUCLEOTIDE SEQUENCE</scope>
    <source>
        <strain evidence="3">KOD1015</strain>
    </source>
</reference>
<dbReference type="Gene3D" id="1.10.287.110">
    <property type="entry name" value="DnaJ domain"/>
    <property type="match status" value="1"/>
</dbReference>
<accession>A0A9P6FLL7</accession>
<feature type="region of interest" description="Disordered" evidence="1">
    <location>
        <begin position="366"/>
        <end position="415"/>
    </location>
</feature>
<feature type="compositionally biased region" description="Polar residues" evidence="1">
    <location>
        <begin position="171"/>
        <end position="185"/>
    </location>
</feature>
<evidence type="ECO:0000259" key="2">
    <source>
        <dbReference type="PROSITE" id="PS50076"/>
    </source>
</evidence>
<feature type="compositionally biased region" description="Polar residues" evidence="1">
    <location>
        <begin position="215"/>
        <end position="232"/>
    </location>
</feature>
<evidence type="ECO:0000256" key="1">
    <source>
        <dbReference type="SAM" id="MobiDB-lite"/>
    </source>
</evidence>
<dbReference type="GO" id="GO:0005737">
    <property type="term" value="C:cytoplasm"/>
    <property type="evidence" value="ECO:0007669"/>
    <property type="project" value="TreeGrafter"/>
</dbReference>
<gene>
    <name evidence="3" type="ORF">BGW38_007254</name>
</gene>
<sequence length="415" mass="45651">MSDTNEKPNYYELLCIGPSATKDEIKRAYRRQALLFHPDKMKPHMKEEASQHFQLISEAYDVLSDDRKRELYDRYGEAGVKAGGDPNPQPESFFDLHPAMAQTQGRGGDFAGFGFDNSFFGGFPGMDMHQHFHNHAFANHHQQHMRSMFESFGAPHSSMFNDPFLGAPQFPGSQRPTLFSQSPFAQQQQHHHQYHQQQQQQQQTQAQQPAGWTGAGTSSNPFTDFSNNFGFNSSRTSGGQQGGGGYRTSTRTTIVNGQRTTVTEVIDAEGVTTTTVQNPDGSQETFVNGAQTSATAAIDGGQTGGGGGHGRRHLEGNQHQPIFVDDDDDGRRGAATMNNPIIVDDDGDVTTEQNPTLARASYLDAELRSHSTSGGIPEDHSNQETDPNLHHPRMGRGHTLRGSSVTSTRPQYSRT</sequence>
<dbReference type="Proteomes" id="UP000780801">
    <property type="component" value="Unassembled WGS sequence"/>
</dbReference>
<dbReference type="InterPro" id="IPR036869">
    <property type="entry name" value="J_dom_sf"/>
</dbReference>
<dbReference type="PANTHER" id="PTHR43948">
    <property type="entry name" value="DNAJ HOMOLOG SUBFAMILY B"/>
    <property type="match status" value="1"/>
</dbReference>
<feature type="compositionally biased region" description="Basic residues" evidence="1">
    <location>
        <begin position="390"/>
        <end position="399"/>
    </location>
</feature>
<dbReference type="AlphaFoldDB" id="A0A9P6FLL7"/>
<dbReference type="GO" id="GO:0051087">
    <property type="term" value="F:protein-folding chaperone binding"/>
    <property type="evidence" value="ECO:0007669"/>
    <property type="project" value="TreeGrafter"/>
</dbReference>
<dbReference type="PROSITE" id="PS50076">
    <property type="entry name" value="DNAJ_2"/>
    <property type="match status" value="1"/>
</dbReference>
<dbReference type="GO" id="GO:0044183">
    <property type="term" value="F:protein folding chaperone"/>
    <property type="evidence" value="ECO:0007669"/>
    <property type="project" value="TreeGrafter"/>
</dbReference>
<feature type="compositionally biased region" description="Basic and acidic residues" evidence="1">
    <location>
        <begin position="377"/>
        <end position="389"/>
    </location>
</feature>
<dbReference type="OrthoDB" id="10250354at2759"/>
<dbReference type="InterPro" id="IPR001623">
    <property type="entry name" value="DnaJ_domain"/>
</dbReference>
<name>A0A9P6FLL7_9FUNG</name>
<dbReference type="CDD" id="cd06257">
    <property type="entry name" value="DnaJ"/>
    <property type="match status" value="1"/>
</dbReference>
<keyword evidence="4" id="KW-1185">Reference proteome</keyword>
<feature type="compositionally biased region" description="Low complexity" evidence="1">
    <location>
        <begin position="195"/>
        <end position="208"/>
    </location>
</feature>
<dbReference type="PANTHER" id="PTHR43948:SF10">
    <property type="entry name" value="MRJ, ISOFORM E"/>
    <property type="match status" value="1"/>
</dbReference>
<feature type="compositionally biased region" description="Polar residues" evidence="1">
    <location>
        <begin position="401"/>
        <end position="415"/>
    </location>
</feature>